<keyword evidence="1 5" id="KW-0436">Ligase</keyword>
<comment type="catalytic activity">
    <reaction evidence="4 5">
        <text>L-cysteine + L-glutamate + ATP = gamma-L-glutamyl-L-cysteine + ADP + phosphate + H(+)</text>
        <dbReference type="Rhea" id="RHEA:13285"/>
        <dbReference type="ChEBI" id="CHEBI:15378"/>
        <dbReference type="ChEBI" id="CHEBI:29985"/>
        <dbReference type="ChEBI" id="CHEBI:30616"/>
        <dbReference type="ChEBI" id="CHEBI:35235"/>
        <dbReference type="ChEBI" id="CHEBI:43474"/>
        <dbReference type="ChEBI" id="CHEBI:58173"/>
        <dbReference type="ChEBI" id="CHEBI:456216"/>
        <dbReference type="EC" id="6.3.2.2"/>
    </reaction>
</comment>
<reference evidence="7" key="1">
    <citation type="submission" date="2017-01" db="EMBL/GenBank/DDBJ databases">
        <authorList>
            <person name="Varghese N."/>
            <person name="Submissions S."/>
        </authorList>
    </citation>
    <scope>NUCLEOTIDE SEQUENCE [LARGE SCALE GENOMIC DNA]</scope>
    <source>
        <strain evidence="7">ATCC 12950</strain>
    </source>
</reference>
<evidence type="ECO:0000313" key="7">
    <source>
        <dbReference type="Proteomes" id="UP000186096"/>
    </source>
</evidence>
<evidence type="ECO:0000256" key="2">
    <source>
        <dbReference type="ARBA" id="ARBA00022741"/>
    </source>
</evidence>
<dbReference type="Gene3D" id="3.30.590.20">
    <property type="match status" value="1"/>
</dbReference>
<dbReference type="NCBIfam" id="NF010041">
    <property type="entry name" value="PRK13517.1-1"/>
    <property type="match status" value="1"/>
</dbReference>
<name>A0A1N7FLE8_9ACTN</name>
<dbReference type="GO" id="GO:0004357">
    <property type="term" value="F:glutamate-cysteine ligase activity"/>
    <property type="evidence" value="ECO:0007669"/>
    <property type="project" value="UniProtKB-EC"/>
</dbReference>
<comment type="function">
    <text evidence="5">ATP-dependent carboxylate-amine ligase which exhibits weak glutamate--cysteine ligase activity.</text>
</comment>
<dbReference type="PANTHER" id="PTHR36510">
    <property type="entry name" value="GLUTAMATE--CYSTEINE LIGASE 2-RELATED"/>
    <property type="match status" value="1"/>
</dbReference>
<dbReference type="OrthoDB" id="9803842at2"/>
<keyword evidence="2 5" id="KW-0547">Nucleotide-binding</keyword>
<dbReference type="AlphaFoldDB" id="A0A1N7FLE8"/>
<evidence type="ECO:0000256" key="4">
    <source>
        <dbReference type="ARBA" id="ARBA00048819"/>
    </source>
</evidence>
<dbReference type="STRING" id="58117.SAMN05421833_122151"/>
<dbReference type="SUPFAM" id="SSF55931">
    <property type="entry name" value="Glutamine synthetase/guanido kinase"/>
    <property type="match status" value="1"/>
</dbReference>
<dbReference type="PANTHER" id="PTHR36510:SF1">
    <property type="entry name" value="GLUTAMATE--CYSTEINE LIGASE 2-RELATED"/>
    <property type="match status" value="1"/>
</dbReference>
<accession>A0A1N7FLE8</accession>
<dbReference type="GO" id="GO:0042398">
    <property type="term" value="P:modified amino acid biosynthetic process"/>
    <property type="evidence" value="ECO:0007669"/>
    <property type="project" value="InterPro"/>
</dbReference>
<dbReference type="NCBIfam" id="TIGR02050">
    <property type="entry name" value="gshA_cyan_rel"/>
    <property type="match status" value="1"/>
</dbReference>
<dbReference type="HAMAP" id="MF_01609">
    <property type="entry name" value="Glu_cys_ligase_2"/>
    <property type="match status" value="1"/>
</dbReference>
<gene>
    <name evidence="6" type="ORF">SAMN05421833_122151</name>
</gene>
<comment type="similarity">
    <text evidence="5">Belongs to the glutamate--cysteine ligase type 2 family. YbdK subfamily.</text>
</comment>
<keyword evidence="7" id="KW-1185">Reference proteome</keyword>
<dbReference type="InterPro" id="IPR014746">
    <property type="entry name" value="Gln_synth/guanido_kin_cat_dom"/>
</dbReference>
<organism evidence="6 7">
    <name type="scientific">Microbispora rosea</name>
    <dbReference type="NCBI Taxonomy" id="58117"/>
    <lineage>
        <taxon>Bacteria</taxon>
        <taxon>Bacillati</taxon>
        <taxon>Actinomycetota</taxon>
        <taxon>Actinomycetes</taxon>
        <taxon>Streptosporangiales</taxon>
        <taxon>Streptosporangiaceae</taxon>
        <taxon>Microbispora</taxon>
    </lineage>
</organism>
<evidence type="ECO:0000313" key="6">
    <source>
        <dbReference type="EMBL" id="SIS01123.1"/>
    </source>
</evidence>
<dbReference type="EC" id="6.3.2.2" evidence="5"/>
<proteinExistence type="inferred from homology"/>
<sequence length="403" mass="43087">MPDVTREVQFDATHGPSLVAQAPVSSATLTLGVEEEFLLADPRTGRVVPAARTIRERAAGPGADRLVFELTQFQLESNSAVHTGLHDLHGDLLDMRRAAARAAASAGLALLACGTALDGNAGVPPLSSCPRYQDMLREFGAIMDCQGVCGCHIHVGIADREEAVQVSNHLRPWLPILQALAANSPIADGRDTGYASWRALMMGRWPSAEPPPFFRSAEHYESLVNGMLAGGTILDRGMIYWLVRPSDHVPTLEIRAADVCPTAAETVLLAGLVRGLAETALREVRAGAPAPEVEDTLLRAAYWRAARDGVDGDALDLLGGAGFSGAGVSGGRVPAWRLVDRLLEHVRPVLEENGDWTPLTDQLERLRRSGSGAARQRAAYARRGLLHDVAELLTAQTTASCWA</sequence>
<dbReference type="EMBL" id="FTNI01000022">
    <property type="protein sequence ID" value="SIS01123.1"/>
    <property type="molecule type" value="Genomic_DNA"/>
</dbReference>
<dbReference type="Pfam" id="PF04107">
    <property type="entry name" value="GCS2"/>
    <property type="match status" value="1"/>
</dbReference>
<dbReference type="InterPro" id="IPR011793">
    <property type="entry name" value="YbdK"/>
</dbReference>
<dbReference type="GO" id="GO:0005524">
    <property type="term" value="F:ATP binding"/>
    <property type="evidence" value="ECO:0007669"/>
    <property type="project" value="UniProtKB-KW"/>
</dbReference>
<evidence type="ECO:0000256" key="3">
    <source>
        <dbReference type="ARBA" id="ARBA00022840"/>
    </source>
</evidence>
<dbReference type="Proteomes" id="UP000186096">
    <property type="component" value="Unassembled WGS sequence"/>
</dbReference>
<dbReference type="InterPro" id="IPR050141">
    <property type="entry name" value="GCL_type2/YbdK_subfam"/>
</dbReference>
<evidence type="ECO:0000256" key="5">
    <source>
        <dbReference type="HAMAP-Rule" id="MF_01609"/>
    </source>
</evidence>
<dbReference type="InterPro" id="IPR006336">
    <property type="entry name" value="GCS2"/>
</dbReference>
<protein>
    <recommendedName>
        <fullName evidence="5">Putative glutamate--cysteine ligase 2</fullName>
        <ecNumber evidence="5">6.3.2.2</ecNumber>
    </recommendedName>
    <alternativeName>
        <fullName evidence="5">Gamma-glutamylcysteine synthetase 2</fullName>
        <shortName evidence="5">GCS 2</shortName>
        <shortName evidence="5">Gamma-GCS 2</shortName>
    </alternativeName>
</protein>
<evidence type="ECO:0000256" key="1">
    <source>
        <dbReference type="ARBA" id="ARBA00022598"/>
    </source>
</evidence>
<keyword evidence="3 5" id="KW-0067">ATP-binding</keyword>